<name>A0A0N7HWF9_9BACT</name>
<dbReference type="OrthoDB" id="892328at2"/>
<dbReference type="AlphaFoldDB" id="A0A0N7HWF9"/>
<dbReference type="Gene3D" id="2.180.10.10">
    <property type="entry name" value="RHS repeat-associated core"/>
    <property type="match status" value="1"/>
</dbReference>
<dbReference type="Proteomes" id="UP000061382">
    <property type="component" value="Chromosome"/>
</dbReference>
<protein>
    <recommendedName>
        <fullName evidence="3">DUF4595 domain-containing protein</fullName>
    </recommendedName>
</protein>
<sequence length="265" mass="30158">MKACCITLTVFFAALFLAGCDLEDPEPNIHQPRVLLKKIATTQGDSREFQYAASGWLARVVGKGQLALNENEQTTSEIIYDNMGRVAYVLTDGPTLDTENAYYYTADNKLYKLDELINGKVESYHTFEYDTQKRLTARYSHYKDVTINTPREANKVTYTYDAKGNVGEVKMYHKPTATSDWQLVQTSTYENYDTKKSVQHLSDFLFTPRIILHGNNPGKVTTTLASGEQRVTTFTYEYNEQNLPVKKTTTPSNGTAFQTEYTYLM</sequence>
<proteinExistence type="predicted"/>
<dbReference type="KEGG" id="rti:DC20_09315"/>
<evidence type="ECO:0000313" key="2">
    <source>
        <dbReference type="Proteomes" id="UP000061382"/>
    </source>
</evidence>
<reference evidence="1 2" key="1">
    <citation type="submission" date="2015-08" db="EMBL/GenBank/DDBJ databases">
        <title>Complete genome sequence of Rufibacter tibetensis strain 1351t, a radiation-resistant bacterium from tibet plateau.</title>
        <authorList>
            <person name="Dai J."/>
        </authorList>
    </citation>
    <scope>NUCLEOTIDE SEQUENCE [LARGE SCALE GENOMIC DNA]</scope>
    <source>
        <strain evidence="1 2">1351</strain>
    </source>
</reference>
<organism evidence="1 2">
    <name type="scientific">Rufibacter tibetensis</name>
    <dbReference type="NCBI Taxonomy" id="512763"/>
    <lineage>
        <taxon>Bacteria</taxon>
        <taxon>Pseudomonadati</taxon>
        <taxon>Bacteroidota</taxon>
        <taxon>Cytophagia</taxon>
        <taxon>Cytophagales</taxon>
        <taxon>Hymenobacteraceae</taxon>
        <taxon>Rufibacter</taxon>
    </lineage>
</organism>
<keyword evidence="2" id="KW-1185">Reference proteome</keyword>
<gene>
    <name evidence="1" type="ORF">DC20_09315</name>
</gene>
<evidence type="ECO:0008006" key="3">
    <source>
        <dbReference type="Google" id="ProtNLM"/>
    </source>
</evidence>
<dbReference type="PROSITE" id="PS51257">
    <property type="entry name" value="PROKAR_LIPOPROTEIN"/>
    <property type="match status" value="1"/>
</dbReference>
<dbReference type="RefSeq" id="WP_062543584.1">
    <property type="nucleotide sequence ID" value="NZ_CP012643.1"/>
</dbReference>
<evidence type="ECO:0000313" key="1">
    <source>
        <dbReference type="EMBL" id="ALI99136.1"/>
    </source>
</evidence>
<dbReference type="EMBL" id="CP012643">
    <property type="protein sequence ID" value="ALI99136.1"/>
    <property type="molecule type" value="Genomic_DNA"/>
</dbReference>
<dbReference type="PATRIC" id="fig|512763.3.peg.2056"/>
<accession>A0A0N7HWF9</accession>